<evidence type="ECO:0000256" key="10">
    <source>
        <dbReference type="ARBA" id="ARBA00042775"/>
    </source>
</evidence>
<reference evidence="14" key="1">
    <citation type="submission" date="2013-08" db="EMBL/GenBank/DDBJ databases">
        <authorList>
            <person name="Mendez C."/>
            <person name="Richter M."/>
            <person name="Ferrer M."/>
            <person name="Sanchez J."/>
        </authorList>
    </citation>
    <scope>NUCLEOTIDE SEQUENCE</scope>
</reference>
<feature type="transmembrane region" description="Helical" evidence="12">
    <location>
        <begin position="12"/>
        <end position="30"/>
    </location>
</feature>
<keyword evidence="5 12" id="KW-1133">Transmembrane helix</keyword>
<organism evidence="14">
    <name type="scientific">mine drainage metagenome</name>
    <dbReference type="NCBI Taxonomy" id="410659"/>
    <lineage>
        <taxon>unclassified sequences</taxon>
        <taxon>metagenomes</taxon>
        <taxon>ecological metagenomes</taxon>
    </lineage>
</organism>
<dbReference type="SUPFAM" id="SSF54534">
    <property type="entry name" value="FKBP-like"/>
    <property type="match status" value="1"/>
</dbReference>
<feature type="region of interest" description="Disordered" evidence="11">
    <location>
        <begin position="430"/>
        <end position="467"/>
    </location>
</feature>
<evidence type="ECO:0000256" key="7">
    <source>
        <dbReference type="ARBA" id="ARBA00023186"/>
    </source>
</evidence>
<comment type="subcellular location">
    <subcellularLocation>
        <location evidence="1">Cell inner membrane</location>
        <topology evidence="1">Single-pass type II membrane protein</topology>
        <orientation evidence="1">Periplasmic side</orientation>
    </subcellularLocation>
</comment>
<dbReference type="EMBL" id="AUZY01002658">
    <property type="protein sequence ID" value="EQD71837.1"/>
    <property type="molecule type" value="Genomic_DNA"/>
</dbReference>
<evidence type="ECO:0000256" key="1">
    <source>
        <dbReference type="ARBA" id="ARBA00004382"/>
    </source>
</evidence>
<dbReference type="GO" id="GO:0003755">
    <property type="term" value="F:peptidyl-prolyl cis-trans isomerase activity"/>
    <property type="evidence" value="ECO:0007669"/>
    <property type="project" value="InterPro"/>
</dbReference>
<keyword evidence="2" id="KW-1003">Cell membrane</keyword>
<keyword evidence="14" id="KW-0413">Isomerase</keyword>
<evidence type="ECO:0000256" key="11">
    <source>
        <dbReference type="SAM" id="MobiDB-lite"/>
    </source>
</evidence>
<feature type="domain" description="PpiC" evidence="13">
    <location>
        <begin position="265"/>
        <end position="365"/>
    </location>
</feature>
<comment type="similarity">
    <text evidence="8">Belongs to the PpiD chaperone family.</text>
</comment>
<evidence type="ECO:0000256" key="12">
    <source>
        <dbReference type="SAM" id="Phobius"/>
    </source>
</evidence>
<dbReference type="InterPro" id="IPR000297">
    <property type="entry name" value="PPIase_PpiC"/>
</dbReference>
<keyword evidence="7" id="KW-0143">Chaperone</keyword>
<dbReference type="PANTHER" id="PTHR47529">
    <property type="entry name" value="PEPTIDYL-PROLYL CIS-TRANS ISOMERASE D"/>
    <property type="match status" value="1"/>
</dbReference>
<dbReference type="Pfam" id="PF00639">
    <property type="entry name" value="Rotamase"/>
    <property type="match status" value="1"/>
</dbReference>
<dbReference type="Pfam" id="PF13624">
    <property type="entry name" value="SurA_N_3"/>
    <property type="match status" value="1"/>
</dbReference>
<reference evidence="14" key="2">
    <citation type="journal article" date="2014" name="ISME J.">
        <title>Microbial stratification in low pH oxic and suboxic macroscopic growths along an acid mine drainage.</title>
        <authorList>
            <person name="Mendez-Garcia C."/>
            <person name="Mesa V."/>
            <person name="Sprenger R.R."/>
            <person name="Richter M."/>
            <person name="Diez M.S."/>
            <person name="Solano J."/>
            <person name="Bargiela R."/>
            <person name="Golyshina O.V."/>
            <person name="Manteca A."/>
            <person name="Ramos J.L."/>
            <person name="Gallego J.R."/>
            <person name="Llorente I."/>
            <person name="Martins Dos Santos V.A."/>
            <person name="Jensen O.N."/>
            <person name="Pelaez A.I."/>
            <person name="Sanchez J."/>
            <person name="Ferrer M."/>
        </authorList>
    </citation>
    <scope>NUCLEOTIDE SEQUENCE</scope>
</reference>
<keyword evidence="6 12" id="KW-0472">Membrane</keyword>
<dbReference type="InterPro" id="IPR023058">
    <property type="entry name" value="PPIase_PpiC_CS"/>
</dbReference>
<dbReference type="InterPro" id="IPR027304">
    <property type="entry name" value="Trigger_fact/SurA_dom_sf"/>
</dbReference>
<dbReference type="AlphaFoldDB" id="T1BPQ4"/>
<dbReference type="InterPro" id="IPR046357">
    <property type="entry name" value="PPIase_dom_sf"/>
</dbReference>
<dbReference type="Gene3D" id="1.10.4030.10">
    <property type="entry name" value="Porin chaperone SurA, peptide-binding domain"/>
    <property type="match status" value="1"/>
</dbReference>
<name>T1BPQ4_9ZZZZ</name>
<gene>
    <name evidence="14" type="ORF">B1B_04250</name>
</gene>
<dbReference type="PANTHER" id="PTHR47529:SF1">
    <property type="entry name" value="PERIPLASMIC CHAPERONE PPID"/>
    <property type="match status" value="1"/>
</dbReference>
<dbReference type="InterPro" id="IPR052029">
    <property type="entry name" value="PpiD_chaperone"/>
</dbReference>
<dbReference type="SUPFAM" id="SSF109998">
    <property type="entry name" value="Triger factor/SurA peptide-binding domain-like"/>
    <property type="match status" value="1"/>
</dbReference>
<sequence>MLDSLRNRAGKWLLWVILIVVGIPFVFWGVQDYPNFLGGNYVARADGISIGPGELERAFESQYARISRLFGAKFQPTPAELAMIRRETLETLIQRTLLLARARRDGLRVTKAEIIHAIRAVPAFRSGGHFSPALYEEVLNEENLTPAAFEHEVRESLLLGQLQSGIETTSFLPPSSVLGRYRVQHETRPVRWVVIASQHFLHPRSISSAVIEKAYSEQSYRFVNPGRVTLAYVMLDARSLSARIHPTLRDLLTLYAEEESKFTSTPHWNVAQILIATRPGRKGPVETRHLAQTLVTELAHGAHFGALARKYSSDALSAAHGGDLGWLIPQNIPVALARVLKRMKVGEVKGPLPTPFGYQIVKLLAARPALRLPFKSVRSKLVRLYRIKASIRLYHHLLHRMANLAFEQDTSLKPLSQALALKINQVSGVTRDGGGGHREERQSASGRLRSHGSHGRIEQQTDPVTGSPCGGSACCEAYACRGQAAFSRADHSGA</sequence>
<dbReference type="GO" id="GO:0005886">
    <property type="term" value="C:plasma membrane"/>
    <property type="evidence" value="ECO:0007669"/>
    <property type="project" value="UniProtKB-SubCell"/>
</dbReference>
<dbReference type="Gene3D" id="3.10.50.40">
    <property type="match status" value="1"/>
</dbReference>
<evidence type="ECO:0000256" key="2">
    <source>
        <dbReference type="ARBA" id="ARBA00022475"/>
    </source>
</evidence>
<proteinExistence type="inferred from homology"/>
<evidence type="ECO:0000256" key="3">
    <source>
        <dbReference type="ARBA" id="ARBA00022519"/>
    </source>
</evidence>
<evidence type="ECO:0000256" key="6">
    <source>
        <dbReference type="ARBA" id="ARBA00023136"/>
    </source>
</evidence>
<comment type="caution">
    <text evidence="14">The sequence shown here is derived from an EMBL/GenBank/DDBJ whole genome shotgun (WGS) entry which is preliminary data.</text>
</comment>
<evidence type="ECO:0000313" key="14">
    <source>
        <dbReference type="EMBL" id="EQD71837.1"/>
    </source>
</evidence>
<protein>
    <recommendedName>
        <fullName evidence="9">Periplasmic chaperone PpiD</fullName>
    </recommendedName>
    <alternativeName>
        <fullName evidence="10">Periplasmic folding chaperone</fullName>
    </alternativeName>
</protein>
<evidence type="ECO:0000256" key="4">
    <source>
        <dbReference type="ARBA" id="ARBA00022692"/>
    </source>
</evidence>
<evidence type="ECO:0000256" key="8">
    <source>
        <dbReference type="ARBA" id="ARBA00038408"/>
    </source>
</evidence>
<dbReference type="PROSITE" id="PS01096">
    <property type="entry name" value="PPIC_PPIASE_1"/>
    <property type="match status" value="1"/>
</dbReference>
<evidence type="ECO:0000256" key="9">
    <source>
        <dbReference type="ARBA" id="ARBA00040743"/>
    </source>
</evidence>
<keyword evidence="4 12" id="KW-0812">Transmembrane</keyword>
<accession>T1BPQ4</accession>
<evidence type="ECO:0000256" key="5">
    <source>
        <dbReference type="ARBA" id="ARBA00022989"/>
    </source>
</evidence>
<dbReference type="PROSITE" id="PS50198">
    <property type="entry name" value="PPIC_PPIASE_2"/>
    <property type="match status" value="1"/>
</dbReference>
<evidence type="ECO:0000259" key="13">
    <source>
        <dbReference type="PROSITE" id="PS50198"/>
    </source>
</evidence>
<keyword evidence="3" id="KW-0997">Cell inner membrane</keyword>